<dbReference type="SUPFAM" id="SSF46565">
    <property type="entry name" value="Chaperone J-domain"/>
    <property type="match status" value="1"/>
</dbReference>
<proteinExistence type="predicted"/>
<dbReference type="GO" id="GO:0051787">
    <property type="term" value="F:misfolded protein binding"/>
    <property type="evidence" value="ECO:0007669"/>
    <property type="project" value="TreeGrafter"/>
</dbReference>
<dbReference type="GO" id="GO:0051087">
    <property type="term" value="F:protein-folding chaperone binding"/>
    <property type="evidence" value="ECO:0007669"/>
    <property type="project" value="TreeGrafter"/>
</dbReference>
<dbReference type="PANTHER" id="PTHR44360">
    <property type="entry name" value="DNAJ HOMOLOG SUBFAMILY B MEMBER 9"/>
    <property type="match status" value="1"/>
</dbReference>
<evidence type="ECO:0000256" key="2">
    <source>
        <dbReference type="SAM" id="MobiDB-lite"/>
    </source>
</evidence>
<feature type="compositionally biased region" description="Acidic residues" evidence="2">
    <location>
        <begin position="139"/>
        <end position="159"/>
    </location>
</feature>
<dbReference type="GO" id="GO:0036503">
    <property type="term" value="P:ERAD pathway"/>
    <property type="evidence" value="ECO:0007669"/>
    <property type="project" value="TreeGrafter"/>
</dbReference>
<reference evidence="4" key="1">
    <citation type="submission" date="2023-01" db="EMBL/GenBank/DDBJ databases">
        <title>Metagenome sequencing of chrysophaentin producing Chrysophaeum taylorii.</title>
        <authorList>
            <person name="Davison J."/>
            <person name="Bewley C."/>
        </authorList>
    </citation>
    <scope>NUCLEOTIDE SEQUENCE</scope>
    <source>
        <strain evidence="4">NIES-1699</strain>
    </source>
</reference>
<feature type="compositionally biased region" description="Pro residues" evidence="2">
    <location>
        <begin position="35"/>
        <end position="44"/>
    </location>
</feature>
<dbReference type="InterPro" id="IPR001623">
    <property type="entry name" value="DnaJ_domain"/>
</dbReference>
<feature type="compositionally biased region" description="Basic and acidic residues" evidence="2">
    <location>
        <begin position="121"/>
        <end position="131"/>
    </location>
</feature>
<feature type="compositionally biased region" description="Low complexity" evidence="2">
    <location>
        <begin position="277"/>
        <end position="289"/>
    </location>
</feature>
<feature type="compositionally biased region" description="Polar residues" evidence="2">
    <location>
        <begin position="203"/>
        <end position="212"/>
    </location>
</feature>
<name>A0AAD7XKB0_9STRA</name>
<sequence>MPQPTAHVVPETSDAPPGRMTRPAQGSSGGLEPSAAPPMSPPSPGRADGPLPQPVTCEIPPVAMPKPLDSAGSRPKPAASADAPPTTRQTTTTTERGPANHDDRNAGKVQDGSKQAQSTRVHAEPKRRTTDENFVDLTLDNDDDDNNDLALDDDDDDVVEKETRSVAGESSFHETLAGSEDTALPKKRKISFDEEQRPKVRSRANSGDNSEPSIRARKDRPETGDEVRRAAAPDSAQSTTAAAPMGVTNSPKAATPGASASAPIDVTKDDEAEPRKTASTATPSAQSAPNVPSRGPTRPHHPRPSVVPPQAGANSREPAPRRTPHLFQRPLWSSYAADVDCERTSYTADLDSELNRNALEQERLLEASRRRFMRDKRPAPPRPPPPMPPPPVVVSRWQSHNPYVVLGVPQNANFTTCRKAWLRLALKHHPDKSNSPDSRVAFDAISKAYQAVSTTSTTIL</sequence>
<keyword evidence="5" id="KW-1185">Reference proteome</keyword>
<dbReference type="PROSITE" id="PS50076">
    <property type="entry name" value="DNAJ_2"/>
    <property type="match status" value="1"/>
</dbReference>
<evidence type="ECO:0000259" key="3">
    <source>
        <dbReference type="PROSITE" id="PS50076"/>
    </source>
</evidence>
<dbReference type="Gene3D" id="1.10.287.110">
    <property type="entry name" value="DnaJ domain"/>
    <property type="match status" value="1"/>
</dbReference>
<comment type="caution">
    <text evidence="4">The sequence shown here is derived from an EMBL/GenBank/DDBJ whole genome shotgun (WGS) entry which is preliminary data.</text>
</comment>
<feature type="compositionally biased region" description="Basic and acidic residues" evidence="2">
    <location>
        <begin position="214"/>
        <end position="231"/>
    </location>
</feature>
<dbReference type="Pfam" id="PF00226">
    <property type="entry name" value="DnaJ"/>
    <property type="match status" value="1"/>
</dbReference>
<feature type="compositionally biased region" description="Polar residues" evidence="2">
    <location>
        <begin position="235"/>
        <end position="252"/>
    </location>
</feature>
<protein>
    <recommendedName>
        <fullName evidence="3">J domain-containing protein</fullName>
    </recommendedName>
</protein>
<gene>
    <name evidence="4" type="ORF">CTAYLR_005326</name>
</gene>
<accession>A0AAD7XKB0</accession>
<dbReference type="Proteomes" id="UP001230188">
    <property type="component" value="Unassembled WGS sequence"/>
</dbReference>
<keyword evidence="1" id="KW-0143">Chaperone</keyword>
<dbReference type="GO" id="GO:0005783">
    <property type="term" value="C:endoplasmic reticulum"/>
    <property type="evidence" value="ECO:0007669"/>
    <property type="project" value="TreeGrafter"/>
</dbReference>
<dbReference type="PRINTS" id="PR00625">
    <property type="entry name" value="JDOMAIN"/>
</dbReference>
<evidence type="ECO:0000256" key="1">
    <source>
        <dbReference type="ARBA" id="ARBA00023186"/>
    </source>
</evidence>
<organism evidence="4 5">
    <name type="scientific">Chrysophaeum taylorii</name>
    <dbReference type="NCBI Taxonomy" id="2483200"/>
    <lineage>
        <taxon>Eukaryota</taxon>
        <taxon>Sar</taxon>
        <taxon>Stramenopiles</taxon>
        <taxon>Ochrophyta</taxon>
        <taxon>Pelagophyceae</taxon>
        <taxon>Pelagomonadales</taxon>
        <taxon>Pelagomonadaceae</taxon>
        <taxon>Chrysophaeum</taxon>
    </lineage>
</organism>
<feature type="domain" description="J" evidence="3">
    <location>
        <begin position="401"/>
        <end position="457"/>
    </location>
</feature>
<dbReference type="InterPro" id="IPR036869">
    <property type="entry name" value="J_dom_sf"/>
</dbReference>
<feature type="compositionally biased region" description="Basic and acidic residues" evidence="2">
    <location>
        <begin position="266"/>
        <end position="276"/>
    </location>
</feature>
<dbReference type="CDD" id="cd06257">
    <property type="entry name" value="DnaJ"/>
    <property type="match status" value="1"/>
</dbReference>
<feature type="region of interest" description="Disordered" evidence="2">
    <location>
        <begin position="1"/>
        <end position="326"/>
    </location>
</feature>
<dbReference type="EMBL" id="JAQMWT010000572">
    <property type="protein sequence ID" value="KAJ8599310.1"/>
    <property type="molecule type" value="Genomic_DNA"/>
</dbReference>
<dbReference type="SMART" id="SM00271">
    <property type="entry name" value="DnaJ"/>
    <property type="match status" value="1"/>
</dbReference>
<evidence type="ECO:0000313" key="4">
    <source>
        <dbReference type="EMBL" id="KAJ8599310.1"/>
    </source>
</evidence>
<evidence type="ECO:0000313" key="5">
    <source>
        <dbReference type="Proteomes" id="UP001230188"/>
    </source>
</evidence>
<dbReference type="InterPro" id="IPR051948">
    <property type="entry name" value="Hsp70_co-chaperone_J-domain"/>
</dbReference>
<dbReference type="PANTHER" id="PTHR44360:SF1">
    <property type="entry name" value="DNAJ HOMOLOG SUBFAMILY B MEMBER 9"/>
    <property type="match status" value="1"/>
</dbReference>
<dbReference type="AlphaFoldDB" id="A0AAD7XKB0"/>